<sequence length="185" mass="20697">MATKRTFWDVVDSRVSCREFSQEKVTAEEVSSILHAAQRSPSAGNLQARRIFIVEDKEILKKLANAAYDQQWIATAPIVFVFCAEYERSSWKYGKRGERLYCIQDATIACSYAQLACEAIEGLGSCWVGAFDEGLVASILGAEQPRFRPVSLLVVGKPATQSKRKRSKRLALAELVKVGKIRVHR</sequence>
<dbReference type="SUPFAM" id="SSF55469">
    <property type="entry name" value="FMN-dependent nitroreductase-like"/>
    <property type="match status" value="1"/>
</dbReference>
<accession>A0A7S3PRC5</accession>
<dbReference type="InterPro" id="IPR029479">
    <property type="entry name" value="Nitroreductase"/>
</dbReference>
<keyword evidence="3" id="KW-0285">Flavoprotein</keyword>
<evidence type="ECO:0000256" key="3">
    <source>
        <dbReference type="ARBA" id="ARBA00022630"/>
    </source>
</evidence>
<name>A0A7S3PRC5_9STRA</name>
<evidence type="ECO:0000256" key="1">
    <source>
        <dbReference type="ARBA" id="ARBA00001917"/>
    </source>
</evidence>
<comment type="cofactor">
    <cofactor evidence="1">
        <name>FMN</name>
        <dbReference type="ChEBI" id="CHEBI:58210"/>
    </cofactor>
</comment>
<evidence type="ECO:0000259" key="6">
    <source>
        <dbReference type="Pfam" id="PF00881"/>
    </source>
</evidence>
<evidence type="ECO:0000313" key="7">
    <source>
        <dbReference type="EMBL" id="CAE0448024.1"/>
    </source>
</evidence>
<dbReference type="Gene3D" id="3.40.109.10">
    <property type="entry name" value="NADH Oxidase"/>
    <property type="match status" value="1"/>
</dbReference>
<dbReference type="AlphaFoldDB" id="A0A7S3PRC5"/>
<dbReference type="PANTHER" id="PTHR43673">
    <property type="entry name" value="NAD(P)H NITROREDUCTASE YDGI-RELATED"/>
    <property type="match status" value="1"/>
</dbReference>
<keyword evidence="4" id="KW-0288">FMN</keyword>
<feature type="domain" description="Nitroreductase" evidence="6">
    <location>
        <begin position="12"/>
        <end position="72"/>
    </location>
</feature>
<dbReference type="Pfam" id="PF00881">
    <property type="entry name" value="Nitroreductase"/>
    <property type="match status" value="1"/>
</dbReference>
<reference evidence="7" key="1">
    <citation type="submission" date="2021-01" db="EMBL/GenBank/DDBJ databases">
        <authorList>
            <person name="Corre E."/>
            <person name="Pelletier E."/>
            <person name="Niang G."/>
            <person name="Scheremetjew M."/>
            <person name="Finn R."/>
            <person name="Kale V."/>
            <person name="Holt S."/>
            <person name="Cochrane G."/>
            <person name="Meng A."/>
            <person name="Brown T."/>
            <person name="Cohen L."/>
        </authorList>
    </citation>
    <scope>NUCLEOTIDE SEQUENCE</scope>
    <source>
        <strain evidence="7">GSBS06</strain>
    </source>
</reference>
<proteinExistence type="inferred from homology"/>
<dbReference type="GO" id="GO:0016491">
    <property type="term" value="F:oxidoreductase activity"/>
    <property type="evidence" value="ECO:0007669"/>
    <property type="project" value="UniProtKB-KW"/>
</dbReference>
<evidence type="ECO:0000256" key="4">
    <source>
        <dbReference type="ARBA" id="ARBA00022643"/>
    </source>
</evidence>
<evidence type="ECO:0000256" key="2">
    <source>
        <dbReference type="ARBA" id="ARBA00007118"/>
    </source>
</evidence>
<dbReference type="PANTHER" id="PTHR43673:SF2">
    <property type="entry name" value="NITROREDUCTASE"/>
    <property type="match status" value="1"/>
</dbReference>
<comment type="similarity">
    <text evidence="2">Belongs to the nitroreductase family.</text>
</comment>
<dbReference type="InterPro" id="IPR000415">
    <property type="entry name" value="Nitroreductase-like"/>
</dbReference>
<evidence type="ECO:0000256" key="5">
    <source>
        <dbReference type="ARBA" id="ARBA00023002"/>
    </source>
</evidence>
<protein>
    <recommendedName>
        <fullName evidence="6">Nitroreductase domain-containing protein</fullName>
    </recommendedName>
</protein>
<dbReference type="EMBL" id="HBIN01023358">
    <property type="protein sequence ID" value="CAE0448024.1"/>
    <property type="molecule type" value="Transcribed_RNA"/>
</dbReference>
<organism evidence="7">
    <name type="scientific">Aplanochytrium stocchinoi</name>
    <dbReference type="NCBI Taxonomy" id="215587"/>
    <lineage>
        <taxon>Eukaryota</taxon>
        <taxon>Sar</taxon>
        <taxon>Stramenopiles</taxon>
        <taxon>Bigyra</taxon>
        <taxon>Labyrinthulomycetes</taxon>
        <taxon>Thraustochytrida</taxon>
        <taxon>Thraustochytriidae</taxon>
        <taxon>Aplanochytrium</taxon>
    </lineage>
</organism>
<gene>
    <name evidence="7" type="ORF">ASTO00021_LOCUS17988</name>
</gene>
<keyword evidence="5" id="KW-0560">Oxidoreductase</keyword>